<organism evidence="1 2">
    <name type="scientific">Microvirga splendida</name>
    <dbReference type="NCBI Taxonomy" id="2795727"/>
    <lineage>
        <taxon>Bacteria</taxon>
        <taxon>Pseudomonadati</taxon>
        <taxon>Pseudomonadota</taxon>
        <taxon>Alphaproteobacteria</taxon>
        <taxon>Hyphomicrobiales</taxon>
        <taxon>Methylobacteriaceae</taxon>
        <taxon>Microvirga</taxon>
    </lineage>
</organism>
<dbReference type="EMBL" id="JAELXT010000030">
    <property type="protein sequence ID" value="MBJ6127739.1"/>
    <property type="molecule type" value="Genomic_DNA"/>
</dbReference>
<dbReference type="RefSeq" id="WP_199050956.1">
    <property type="nucleotide sequence ID" value="NZ_JAELXT010000030.1"/>
</dbReference>
<gene>
    <name evidence="1" type="ORF">JAO75_20250</name>
</gene>
<proteinExistence type="predicted"/>
<sequence>MDAAITQDHAAMVLNRVRIFKNLREGRAALSGIEPLRINLFLRENLP</sequence>
<dbReference type="Proteomes" id="UP000620670">
    <property type="component" value="Unassembled WGS sequence"/>
</dbReference>
<name>A0ABS0Y605_9HYPH</name>
<protein>
    <submittedName>
        <fullName evidence="1">Uncharacterized protein</fullName>
    </submittedName>
</protein>
<comment type="caution">
    <text evidence="1">The sequence shown here is derived from an EMBL/GenBank/DDBJ whole genome shotgun (WGS) entry which is preliminary data.</text>
</comment>
<accession>A0ABS0Y605</accession>
<evidence type="ECO:0000313" key="1">
    <source>
        <dbReference type="EMBL" id="MBJ6127739.1"/>
    </source>
</evidence>
<reference evidence="2" key="1">
    <citation type="submission" date="2020-12" db="EMBL/GenBank/DDBJ databases">
        <title>Hymenobacter sp.</title>
        <authorList>
            <person name="Kim M.K."/>
        </authorList>
    </citation>
    <scope>NUCLEOTIDE SEQUENCE [LARGE SCALE GENOMIC DNA]</scope>
    <source>
        <strain evidence="2">BT325</strain>
    </source>
</reference>
<keyword evidence="2" id="KW-1185">Reference proteome</keyword>
<evidence type="ECO:0000313" key="2">
    <source>
        <dbReference type="Proteomes" id="UP000620670"/>
    </source>
</evidence>